<comment type="caution">
    <text evidence="1">The sequence shown here is derived from an EMBL/GenBank/DDBJ whole genome shotgun (WGS) entry which is preliminary data.</text>
</comment>
<dbReference type="RefSeq" id="WP_147574031.1">
    <property type="nucleotide sequence ID" value="NZ_JAOQJE010000005.1"/>
</dbReference>
<name>A0ABT2U2R1_9FIRM</name>
<dbReference type="Proteomes" id="UP001652397">
    <property type="component" value="Unassembled WGS sequence"/>
</dbReference>
<protein>
    <submittedName>
        <fullName evidence="1">Uncharacterized protein</fullName>
    </submittedName>
</protein>
<evidence type="ECO:0000313" key="2">
    <source>
        <dbReference type="Proteomes" id="UP001652397"/>
    </source>
</evidence>
<sequence length="508" mass="56428">MVPTTAAYNPYTDLRRAELSFVFGVVAPEAAETAQASSSAQSSVSQLEQTTDEVEQMSGKYTALETNMWILDGTMQLYPGAQAGWQGNDISGDDKAFQSAPWLEFSFAQNQDSYGFTLIFDNTQPDNYPSEVVTTTYDLNGGQIGTVTTRPTGYLHIVNLPTQDYRKVRFVFVGTNIPHRRVRVCQVRFGINYIYGAANTESVTVRQSVSPWCESLPSAEIDATVDNSDQLYNMINPEGLYLYLQDGQYMEWAITVNGEKIDMGRQYFTSAESEDGGLTASITFNDRLLVMDDMEYNDGASGTWTLSEAISALLAASGTGIEAVFESSLGSTVIRKCIPQKTKIREAIRLCVQAAMCTCFIDRSNALHVFRPAISAQADEWTRDVQHEDAQVKVGQLYNVVQLTRRDEYQENTEDEVFTAKNIAVDDFERVYEVDNPLVNDGNAAAQWILGWVQRRVSYEVTTRGNPALDLLDTVQIDDVYSVNGKAILTQLDYSYDGGLQCDAAAIR</sequence>
<proteinExistence type="predicted"/>
<gene>
    <name evidence="1" type="ORF">OCV66_07310</name>
</gene>
<organism evidence="1 2">
    <name type="scientific">Agathobaculum ammoniilyticum</name>
    <dbReference type="NCBI Taxonomy" id="2981778"/>
    <lineage>
        <taxon>Bacteria</taxon>
        <taxon>Bacillati</taxon>
        <taxon>Bacillota</taxon>
        <taxon>Clostridia</taxon>
        <taxon>Eubacteriales</taxon>
        <taxon>Butyricicoccaceae</taxon>
        <taxon>Agathobaculum</taxon>
    </lineage>
</organism>
<evidence type="ECO:0000313" key="1">
    <source>
        <dbReference type="EMBL" id="MCU6788899.1"/>
    </source>
</evidence>
<dbReference type="EMBL" id="JAOQJE010000005">
    <property type="protein sequence ID" value="MCU6788899.1"/>
    <property type="molecule type" value="Genomic_DNA"/>
</dbReference>
<reference evidence="1 2" key="1">
    <citation type="journal article" date="2021" name="ISME Commun">
        <title>Automated analysis of genomic sequences facilitates high-throughput and comprehensive description of bacteria.</title>
        <authorList>
            <person name="Hitch T.C.A."/>
        </authorList>
    </citation>
    <scope>NUCLEOTIDE SEQUENCE [LARGE SCALE GENOMIC DNA]</scope>
    <source>
        <strain evidence="1 2">Sanger_34</strain>
    </source>
</reference>
<accession>A0ABT2U2R1</accession>
<keyword evidence="2" id="KW-1185">Reference proteome</keyword>